<dbReference type="PANTHER" id="PTHR43715:SF1">
    <property type="entry name" value="GDP-MANNOSE 4,6 DEHYDRATASE"/>
    <property type="match status" value="1"/>
</dbReference>
<reference evidence="6 7" key="1">
    <citation type="submission" date="2024-09" db="EMBL/GenBank/DDBJ databases">
        <authorList>
            <person name="Sun Q."/>
            <person name="Mori K."/>
        </authorList>
    </citation>
    <scope>NUCLEOTIDE SEQUENCE [LARGE SCALE GENOMIC DNA]</scope>
    <source>
        <strain evidence="6 7">CCM 8654</strain>
    </source>
</reference>
<dbReference type="GO" id="GO:0008446">
    <property type="term" value="F:GDP-mannose 4,6-dehydratase activity"/>
    <property type="evidence" value="ECO:0007669"/>
    <property type="project" value="UniProtKB-EC"/>
</dbReference>
<dbReference type="InterPro" id="IPR016040">
    <property type="entry name" value="NAD(P)-bd_dom"/>
</dbReference>
<evidence type="ECO:0000256" key="4">
    <source>
        <dbReference type="ARBA" id="ARBA00023239"/>
    </source>
</evidence>
<evidence type="ECO:0000259" key="5">
    <source>
        <dbReference type="Pfam" id="PF16363"/>
    </source>
</evidence>
<keyword evidence="7" id="KW-1185">Reference proteome</keyword>
<dbReference type="EC" id="4.2.1.47" evidence="3"/>
<dbReference type="Gene3D" id="3.90.25.10">
    <property type="entry name" value="UDP-galactose 4-epimerase, domain 1"/>
    <property type="match status" value="1"/>
</dbReference>
<protein>
    <recommendedName>
        <fullName evidence="3">GDP-mannose 4,6-dehydratase</fullName>
        <ecNumber evidence="3">4.2.1.47</ecNumber>
    </recommendedName>
</protein>
<dbReference type="SUPFAM" id="SSF51735">
    <property type="entry name" value="NAD(P)-binding Rossmann-fold domains"/>
    <property type="match status" value="1"/>
</dbReference>
<evidence type="ECO:0000256" key="2">
    <source>
        <dbReference type="ARBA" id="ARBA00009263"/>
    </source>
</evidence>
<dbReference type="CDD" id="cd05260">
    <property type="entry name" value="GDP_MD_SDR_e"/>
    <property type="match status" value="1"/>
</dbReference>
<dbReference type="Pfam" id="PF16363">
    <property type="entry name" value="GDP_Man_Dehyd"/>
    <property type="match status" value="1"/>
</dbReference>
<dbReference type="InterPro" id="IPR036291">
    <property type="entry name" value="NAD(P)-bd_dom_sf"/>
</dbReference>
<evidence type="ECO:0000256" key="3">
    <source>
        <dbReference type="ARBA" id="ARBA00011989"/>
    </source>
</evidence>
<comment type="similarity">
    <text evidence="2">Belongs to the NAD(P)-dependent epimerase/dehydratase family. GDP-mannose 4,6-dehydratase subfamily.</text>
</comment>
<dbReference type="InterPro" id="IPR006368">
    <property type="entry name" value="GDP_Man_deHydtase"/>
</dbReference>
<name>A0ABV6DZW9_9ACTN</name>
<evidence type="ECO:0000313" key="6">
    <source>
        <dbReference type="EMBL" id="MFC0222253.1"/>
    </source>
</evidence>
<dbReference type="RefSeq" id="WP_378517910.1">
    <property type="nucleotide sequence ID" value="NZ_CBCSDI010000021.1"/>
</dbReference>
<keyword evidence="4 6" id="KW-0456">Lyase</keyword>
<feature type="domain" description="NAD(P)-binding" evidence="5">
    <location>
        <begin position="6"/>
        <end position="305"/>
    </location>
</feature>
<evidence type="ECO:0000256" key="1">
    <source>
        <dbReference type="ARBA" id="ARBA00001937"/>
    </source>
</evidence>
<dbReference type="Gene3D" id="3.40.50.720">
    <property type="entry name" value="NAD(P)-binding Rossmann-like Domain"/>
    <property type="match status" value="1"/>
</dbReference>
<dbReference type="EMBL" id="JBHLXH010000001">
    <property type="protein sequence ID" value="MFC0222253.1"/>
    <property type="molecule type" value="Genomic_DNA"/>
</dbReference>
<comment type="cofactor">
    <cofactor evidence="1">
        <name>NADP(+)</name>
        <dbReference type="ChEBI" id="CHEBI:58349"/>
    </cofactor>
</comment>
<gene>
    <name evidence="6" type="ORF">ACFFJG_07150</name>
</gene>
<organism evidence="6 7">
    <name type="scientific">Nocardioides zeicaulis</name>
    <dbReference type="NCBI Taxonomy" id="1776857"/>
    <lineage>
        <taxon>Bacteria</taxon>
        <taxon>Bacillati</taxon>
        <taxon>Actinomycetota</taxon>
        <taxon>Actinomycetes</taxon>
        <taxon>Propionibacteriales</taxon>
        <taxon>Nocardioidaceae</taxon>
        <taxon>Nocardioides</taxon>
    </lineage>
</organism>
<proteinExistence type="inferred from homology"/>
<evidence type="ECO:0000313" key="7">
    <source>
        <dbReference type="Proteomes" id="UP001589698"/>
    </source>
</evidence>
<comment type="caution">
    <text evidence="6">The sequence shown here is derived from an EMBL/GenBank/DDBJ whole genome shotgun (WGS) entry which is preliminary data.</text>
</comment>
<sequence>MTARAFITGIGGQDGTYLAERLLADGLEVHALVLAADGHPAHCPEAVVLHRGDLADVDGTRRLLLEVAPSEVYNLAAISSVAQSWDEPDLTARVNGQAAVALMESARQVGGVRFVQASSAEIFGEPAESPQTEATAVRPVNPYGAAKAYAHLTAGVLRQRDEHVSSVVLYNHESPRRPARFVTRKITSTVAAIARGDADRLALGNLEARRDWGWAPDYVDAMVRAARAEVPGDYVVATGVAHSVRELVAAAFSAAGIDDWEPLVHQDPAFFRPADPTELVGDATRAREVLGWEPTVGFEEIVRRMVEADLTLPAG</sequence>
<dbReference type="Proteomes" id="UP001589698">
    <property type="component" value="Unassembled WGS sequence"/>
</dbReference>
<dbReference type="PANTHER" id="PTHR43715">
    <property type="entry name" value="GDP-MANNOSE 4,6-DEHYDRATASE"/>
    <property type="match status" value="1"/>
</dbReference>
<accession>A0ABV6DZW9</accession>